<feature type="compositionally biased region" description="Acidic residues" evidence="1">
    <location>
        <begin position="115"/>
        <end position="124"/>
    </location>
</feature>
<reference evidence="2 3" key="1">
    <citation type="journal article" date="2013" name="BMC Genomics">
        <title>Reconstruction of the lipid metabolism for the microalga Monoraphidium neglectum from its genome sequence reveals characteristics suitable for biofuel production.</title>
        <authorList>
            <person name="Bogen C."/>
            <person name="Al-Dilaimi A."/>
            <person name="Albersmeier A."/>
            <person name="Wichmann J."/>
            <person name="Grundmann M."/>
            <person name="Rupp O."/>
            <person name="Lauersen K.J."/>
            <person name="Blifernez-Klassen O."/>
            <person name="Kalinowski J."/>
            <person name="Goesmann A."/>
            <person name="Mussgnug J.H."/>
            <person name="Kruse O."/>
        </authorList>
    </citation>
    <scope>NUCLEOTIDE SEQUENCE [LARGE SCALE GENOMIC DNA]</scope>
    <source>
        <strain evidence="2 3">SAG 48.87</strain>
    </source>
</reference>
<dbReference type="InterPro" id="IPR036249">
    <property type="entry name" value="Thioredoxin-like_sf"/>
</dbReference>
<dbReference type="AlphaFoldDB" id="A0A0D2LNR9"/>
<dbReference type="EMBL" id="KK104764">
    <property type="protein sequence ID" value="KIY93449.1"/>
    <property type="molecule type" value="Genomic_DNA"/>
</dbReference>
<proteinExistence type="predicted"/>
<dbReference type="Proteomes" id="UP000054498">
    <property type="component" value="Unassembled WGS sequence"/>
</dbReference>
<protein>
    <recommendedName>
        <fullName evidence="4">Thioredoxin domain-containing protein</fullName>
    </recommendedName>
</protein>
<dbReference type="PANTHER" id="PTHR21148">
    <property type="entry name" value="THIOREDOXIN DOMAIN-CONTAINING PROTEIN 9"/>
    <property type="match status" value="1"/>
</dbReference>
<dbReference type="GeneID" id="25732084"/>
<keyword evidence="3" id="KW-1185">Reference proteome</keyword>
<evidence type="ECO:0000256" key="1">
    <source>
        <dbReference type="SAM" id="MobiDB-lite"/>
    </source>
</evidence>
<evidence type="ECO:0000313" key="3">
    <source>
        <dbReference type="Proteomes" id="UP000054498"/>
    </source>
</evidence>
<evidence type="ECO:0000313" key="2">
    <source>
        <dbReference type="EMBL" id="KIY93449.1"/>
    </source>
</evidence>
<gene>
    <name evidence="2" type="ORF">MNEG_14514</name>
</gene>
<dbReference type="RefSeq" id="XP_013892469.1">
    <property type="nucleotide sequence ID" value="XM_014037015.1"/>
</dbReference>
<dbReference type="KEGG" id="mng:MNEG_14514"/>
<organism evidence="2 3">
    <name type="scientific">Monoraphidium neglectum</name>
    <dbReference type="NCBI Taxonomy" id="145388"/>
    <lineage>
        <taxon>Eukaryota</taxon>
        <taxon>Viridiplantae</taxon>
        <taxon>Chlorophyta</taxon>
        <taxon>core chlorophytes</taxon>
        <taxon>Chlorophyceae</taxon>
        <taxon>CS clade</taxon>
        <taxon>Sphaeropleales</taxon>
        <taxon>Selenastraceae</taxon>
        <taxon>Monoraphidium</taxon>
    </lineage>
</organism>
<dbReference type="OrthoDB" id="10257948at2759"/>
<feature type="region of interest" description="Disordered" evidence="1">
    <location>
        <begin position="74"/>
        <end position="124"/>
    </location>
</feature>
<evidence type="ECO:0008006" key="4">
    <source>
        <dbReference type="Google" id="ProtNLM"/>
    </source>
</evidence>
<accession>A0A0D2LNR9</accession>
<dbReference type="Gene3D" id="3.40.30.10">
    <property type="entry name" value="Glutaredoxin"/>
    <property type="match status" value="1"/>
</dbReference>
<dbReference type="SUPFAM" id="SSF52833">
    <property type="entry name" value="Thioredoxin-like"/>
    <property type="match status" value="1"/>
</dbReference>
<sequence length="124" mass="13328">MRRLFRGNPSPSAQQLDAPFFTVKLGVKVLPCVVLFKAGVSVDRVVGFEQLGGKDDFPTQAFEARLRAANVVSLARRGPGGGGDSSDDDVEERRAAAGLAPTSIRRGLHNAPQRDEDDESSDFD</sequence>
<name>A0A0D2LNR9_9CHLO</name>